<keyword evidence="2 7" id="KW-0813">Transport</keyword>
<accession>A0ABP4RSS0</accession>
<dbReference type="PRINTS" id="PR00125">
    <property type="entry name" value="ATPASEDELTA"/>
</dbReference>
<keyword evidence="5 7" id="KW-0472">Membrane</keyword>
<comment type="caution">
    <text evidence="8">The sequence shown here is derived from an EMBL/GenBank/DDBJ whole genome shotgun (WGS) entry which is preliminary data.</text>
</comment>
<evidence type="ECO:0000256" key="6">
    <source>
        <dbReference type="ARBA" id="ARBA00023310"/>
    </source>
</evidence>
<keyword evidence="4 7" id="KW-0406">Ion transport</keyword>
<dbReference type="Pfam" id="PF00213">
    <property type="entry name" value="OSCP"/>
    <property type="match status" value="1"/>
</dbReference>
<evidence type="ECO:0000256" key="4">
    <source>
        <dbReference type="ARBA" id="ARBA00023065"/>
    </source>
</evidence>
<dbReference type="Proteomes" id="UP001500618">
    <property type="component" value="Unassembled WGS sequence"/>
</dbReference>
<proteinExistence type="inferred from homology"/>
<dbReference type="PANTHER" id="PTHR11910">
    <property type="entry name" value="ATP SYNTHASE DELTA CHAIN"/>
    <property type="match status" value="1"/>
</dbReference>
<dbReference type="HAMAP" id="MF_01416">
    <property type="entry name" value="ATP_synth_delta_bact"/>
    <property type="match status" value="1"/>
</dbReference>
<dbReference type="EMBL" id="BAAANY010000002">
    <property type="protein sequence ID" value="GAA1660019.1"/>
    <property type="molecule type" value="Genomic_DNA"/>
</dbReference>
<reference evidence="9" key="1">
    <citation type="journal article" date="2019" name="Int. J. Syst. Evol. Microbiol.">
        <title>The Global Catalogue of Microorganisms (GCM) 10K type strain sequencing project: providing services to taxonomists for standard genome sequencing and annotation.</title>
        <authorList>
            <consortium name="The Broad Institute Genomics Platform"/>
            <consortium name="The Broad Institute Genome Sequencing Center for Infectious Disease"/>
            <person name="Wu L."/>
            <person name="Ma J."/>
        </authorList>
    </citation>
    <scope>NUCLEOTIDE SEQUENCE [LARGE SCALE GENOMIC DNA]</scope>
    <source>
        <strain evidence="9">JCM 14718</strain>
    </source>
</reference>
<dbReference type="InterPro" id="IPR000711">
    <property type="entry name" value="ATPase_OSCP/dsu"/>
</dbReference>
<protein>
    <recommendedName>
        <fullName evidence="7">ATP synthase subunit delta</fullName>
    </recommendedName>
    <alternativeName>
        <fullName evidence="7">ATP synthase F(1) sector subunit delta</fullName>
    </alternativeName>
    <alternativeName>
        <fullName evidence="7">F-type ATPase subunit delta</fullName>
        <shortName evidence="7">F-ATPase subunit delta</shortName>
    </alternativeName>
</protein>
<keyword evidence="9" id="KW-1185">Reference proteome</keyword>
<evidence type="ECO:0000256" key="5">
    <source>
        <dbReference type="ARBA" id="ARBA00023136"/>
    </source>
</evidence>
<evidence type="ECO:0000256" key="7">
    <source>
        <dbReference type="HAMAP-Rule" id="MF_01416"/>
    </source>
</evidence>
<keyword evidence="3 7" id="KW-0375">Hydrogen ion transport</keyword>
<gene>
    <name evidence="7" type="primary">atpH</name>
    <name evidence="8" type="ORF">GCM10009765_06740</name>
</gene>
<dbReference type="RefSeq" id="WP_163567430.1">
    <property type="nucleotide sequence ID" value="NZ_BAAANY010000002.1"/>
</dbReference>
<evidence type="ECO:0000256" key="2">
    <source>
        <dbReference type="ARBA" id="ARBA00022448"/>
    </source>
</evidence>
<keyword evidence="6 7" id="KW-0066">ATP synthesis</keyword>
<comment type="function">
    <text evidence="7">F(1)F(0) ATP synthase produces ATP from ADP in the presence of a proton or sodium gradient. F-type ATPases consist of two structural domains, F(1) containing the extramembraneous catalytic core and F(0) containing the membrane proton channel, linked together by a central stalk and a peripheral stalk. During catalysis, ATP synthesis in the catalytic domain of F(1) is coupled via a rotary mechanism of the central stalk subunits to proton translocation.</text>
</comment>
<name>A0ABP4RSS0_9ACTN</name>
<evidence type="ECO:0000256" key="3">
    <source>
        <dbReference type="ARBA" id="ARBA00022781"/>
    </source>
</evidence>
<evidence type="ECO:0000313" key="8">
    <source>
        <dbReference type="EMBL" id="GAA1660019.1"/>
    </source>
</evidence>
<comment type="similarity">
    <text evidence="7">Belongs to the ATPase delta chain family.</text>
</comment>
<comment type="function">
    <text evidence="7">This protein is part of the stalk that links CF(0) to CF(1). It either transmits conformational changes from CF(0) to CF(1) or is implicated in proton conduction.</text>
</comment>
<keyword evidence="7" id="KW-1003">Cell membrane</keyword>
<keyword evidence="7" id="KW-0139">CF(1)</keyword>
<comment type="subcellular location">
    <subcellularLocation>
        <location evidence="7">Cell membrane</location>
        <topology evidence="7">Peripheral membrane protein</topology>
    </subcellularLocation>
    <subcellularLocation>
        <location evidence="1">Membrane</location>
    </subcellularLocation>
</comment>
<sequence>MRAASRDALATSHERLEQLVADADDAVTERVADELGAVADLLAGQVGLRRALADSSRTHEAREGLVNDLFGSQLAEPTLKLLRGLATSRWSAPHDLIDAAELASVEATLAAAERAGKLADVEDELFRFARIAEANSKLTSELEDGMRPVRKRIELAEGLLRDKVAPQTLKLVARAVTGLGGRPFSAGLDRLVELAAERRNRSVARVRVATAMTDEQESRLAGSLRRIYGRDISVLVEIDESIIGGAVVAVGDDLYDGSILRRITEARNGLTR</sequence>
<evidence type="ECO:0000256" key="1">
    <source>
        <dbReference type="ARBA" id="ARBA00004370"/>
    </source>
</evidence>
<dbReference type="NCBIfam" id="NF009967">
    <property type="entry name" value="PRK13430.1"/>
    <property type="match status" value="1"/>
</dbReference>
<organism evidence="8 9">
    <name type="scientific">Fodinicola feengrottensis</name>
    <dbReference type="NCBI Taxonomy" id="435914"/>
    <lineage>
        <taxon>Bacteria</taxon>
        <taxon>Bacillati</taxon>
        <taxon>Actinomycetota</taxon>
        <taxon>Actinomycetes</taxon>
        <taxon>Mycobacteriales</taxon>
        <taxon>Fodinicola</taxon>
    </lineage>
</organism>
<evidence type="ECO:0000313" key="9">
    <source>
        <dbReference type="Proteomes" id="UP001500618"/>
    </source>
</evidence>